<sequence length="100" mass="11466">MFTEQQLKAMIRREPASDRHPYVAQDDGLLEKSLQPLLDDIAQANIRYNVSNDHFGCGYASYIQIVCWTDQFAKMIEQDGHYIMMKIVAGCSFLLAVLHQ</sequence>
<name>A0A1C0Y8G2_9BACL</name>
<evidence type="ECO:0000313" key="2">
    <source>
        <dbReference type="Proteomes" id="UP000093482"/>
    </source>
</evidence>
<accession>A0A1C0Y8G2</accession>
<dbReference type="RefSeq" id="WP_066466614.1">
    <property type="nucleotide sequence ID" value="NZ_MATO01000089.1"/>
</dbReference>
<dbReference type="OrthoDB" id="2678393at2"/>
<dbReference type="AlphaFoldDB" id="A0A1C0Y8G2"/>
<dbReference type="Proteomes" id="UP000093482">
    <property type="component" value="Unassembled WGS sequence"/>
</dbReference>
<gene>
    <name evidence="1" type="ORF">A6K76_03440</name>
</gene>
<organism evidence="1 2">
    <name type="scientific">Caryophanon latum</name>
    <dbReference type="NCBI Taxonomy" id="33977"/>
    <lineage>
        <taxon>Bacteria</taxon>
        <taxon>Bacillati</taxon>
        <taxon>Bacillota</taxon>
        <taxon>Bacilli</taxon>
        <taxon>Bacillales</taxon>
        <taxon>Caryophanaceae</taxon>
        <taxon>Caryophanon</taxon>
    </lineage>
</organism>
<proteinExistence type="predicted"/>
<evidence type="ECO:0000313" key="1">
    <source>
        <dbReference type="EMBL" id="OCS83441.1"/>
    </source>
</evidence>
<reference evidence="1 2" key="1">
    <citation type="submission" date="2016-07" db="EMBL/GenBank/DDBJ databases">
        <title>Caryophanon latum genome sequencing.</title>
        <authorList>
            <person name="Verma A."/>
            <person name="Pal Y."/>
            <person name="Krishnamurthi S."/>
        </authorList>
    </citation>
    <scope>NUCLEOTIDE SEQUENCE [LARGE SCALE GENOMIC DNA]</scope>
    <source>
        <strain evidence="1 2">DSM 14151</strain>
    </source>
</reference>
<comment type="caution">
    <text evidence="1">The sequence shown here is derived from an EMBL/GenBank/DDBJ whole genome shotgun (WGS) entry which is preliminary data.</text>
</comment>
<keyword evidence="2" id="KW-1185">Reference proteome</keyword>
<dbReference type="EMBL" id="MATO01000089">
    <property type="protein sequence ID" value="OCS83441.1"/>
    <property type="molecule type" value="Genomic_DNA"/>
</dbReference>
<protein>
    <submittedName>
        <fullName evidence="1">Uncharacterized protein</fullName>
    </submittedName>
</protein>